<keyword evidence="2" id="KW-0539">Nucleus</keyword>
<gene>
    <name evidence="6" type="primary">FAM103A1</name>
</gene>
<dbReference type="RefSeq" id="XP_015279824.1">
    <property type="nucleotide sequence ID" value="XM_015424338.1"/>
</dbReference>
<dbReference type="InterPro" id="IPR028271">
    <property type="entry name" value="RAMAC"/>
</dbReference>
<dbReference type="Pfam" id="PF15320">
    <property type="entry name" value="RAM"/>
    <property type="match status" value="2"/>
</dbReference>
<proteinExistence type="inferred from homology"/>
<comment type="subcellular location">
    <subcellularLocation>
        <location evidence="1">Nucleus</location>
    </subcellularLocation>
</comment>
<evidence type="ECO:0000313" key="6">
    <source>
        <dbReference type="RefSeq" id="XP_015279824.1"/>
    </source>
</evidence>
<dbReference type="Proteomes" id="UP000694871">
    <property type="component" value="Unplaced"/>
</dbReference>
<dbReference type="PANTHER" id="PTHR48168:SF1">
    <property type="entry name" value="RNA GUANINE-N7 METHYLTRANSFERASE ACTIVATING SUBUNIT-RELATED"/>
    <property type="match status" value="1"/>
</dbReference>
<dbReference type="PANTHER" id="PTHR48168">
    <property type="entry name" value="RNA GUANINE-7 METHYLTRANSFERASE-ACTIVATING SUBUNIT-LIKE (PSEUDOGENE)-RELATED"/>
    <property type="match status" value="1"/>
</dbReference>
<evidence type="ECO:0000313" key="5">
    <source>
        <dbReference type="Proteomes" id="UP000694871"/>
    </source>
</evidence>
<name>A0ABM1L1I7_GEKJA</name>
<evidence type="ECO:0000256" key="1">
    <source>
        <dbReference type="ARBA" id="ARBA00004123"/>
    </source>
</evidence>
<evidence type="ECO:0000256" key="4">
    <source>
        <dbReference type="SAM" id="MobiDB-lite"/>
    </source>
</evidence>
<accession>A0ABM1L1I7</accession>
<organism evidence="5 6">
    <name type="scientific">Gekko japonicus</name>
    <name type="common">Schlegel's Japanese gecko</name>
    <dbReference type="NCBI Taxonomy" id="146911"/>
    <lineage>
        <taxon>Eukaryota</taxon>
        <taxon>Metazoa</taxon>
        <taxon>Chordata</taxon>
        <taxon>Craniata</taxon>
        <taxon>Vertebrata</taxon>
        <taxon>Euteleostomi</taxon>
        <taxon>Lepidosauria</taxon>
        <taxon>Squamata</taxon>
        <taxon>Bifurcata</taxon>
        <taxon>Gekkota</taxon>
        <taxon>Gekkonidae</taxon>
        <taxon>Gekkoninae</taxon>
        <taxon>Gekko</taxon>
    </lineage>
</organism>
<evidence type="ECO:0000256" key="2">
    <source>
        <dbReference type="ARBA" id="ARBA00023242"/>
    </source>
</evidence>
<dbReference type="GeneID" id="107121426"/>
<reference evidence="6" key="1">
    <citation type="submission" date="2025-08" db="UniProtKB">
        <authorList>
            <consortium name="RefSeq"/>
        </authorList>
    </citation>
    <scope>IDENTIFICATION</scope>
</reference>
<protein>
    <submittedName>
        <fullName evidence="6">RNMT-activating mini protein</fullName>
    </submittedName>
</protein>
<feature type="region of interest" description="Disordered" evidence="4">
    <location>
        <begin position="80"/>
        <end position="100"/>
    </location>
</feature>
<comment type="similarity">
    <text evidence="3">Belongs to the RAM family.</text>
</comment>
<keyword evidence="5" id="KW-1185">Reference proteome</keyword>
<sequence>MASTPDTLQHYEEMFTHRFTSEDKEYQKYVHRPADQPPVVEDWLNRERKVPSTLEILQNYEKMFANRFTLEDEEYQKYIQRPTDPPPLIGDWRSRSGGHRYRDRFQDGRQFRGRGERYDRHGGYRSGQWQERGWGNSYQQHREPHYAQYGYSSYSSRPKYDYY</sequence>
<evidence type="ECO:0000256" key="3">
    <source>
        <dbReference type="ARBA" id="ARBA00034716"/>
    </source>
</evidence>